<evidence type="ECO:0000313" key="2">
    <source>
        <dbReference type="EMBL" id="KAH0548178.1"/>
    </source>
</evidence>
<feature type="compositionally biased region" description="Low complexity" evidence="1">
    <location>
        <begin position="133"/>
        <end position="145"/>
    </location>
</feature>
<keyword evidence="3" id="KW-1185">Reference proteome</keyword>
<reference evidence="2" key="1">
    <citation type="submission" date="2021-03" db="EMBL/GenBank/DDBJ databases">
        <title>Comparative genomics and phylogenomic investigation of the class Geoglossomycetes provide insights into ecological specialization and systematics.</title>
        <authorList>
            <person name="Melie T."/>
            <person name="Pirro S."/>
            <person name="Miller A.N."/>
            <person name="Quandt A."/>
        </authorList>
    </citation>
    <scope>NUCLEOTIDE SEQUENCE</scope>
    <source>
        <strain evidence="2">CAQ_001_2017</strain>
    </source>
</reference>
<protein>
    <submittedName>
        <fullName evidence="2">Uncharacterized protein</fullName>
    </submittedName>
</protein>
<sequence>LLFQAITSSPPNSVLLREANTTFNSEVMSGKPLDSPARRYAKNLTHTSERLAAQVAILRKENKEQELILKKRKKRPSGKRTAMQGHFILSTAEIHNKVLVAELETVRKKRKKTTTRKRKQQETLLEDEEESIEMTSDSKSSSLSDCIMVGQH</sequence>
<feature type="non-terminal residue" evidence="2">
    <location>
        <position position="1"/>
    </location>
</feature>
<dbReference type="EMBL" id="JAGHQM010002763">
    <property type="protein sequence ID" value="KAH0548178.1"/>
    <property type="molecule type" value="Genomic_DNA"/>
</dbReference>
<evidence type="ECO:0000256" key="1">
    <source>
        <dbReference type="SAM" id="MobiDB-lite"/>
    </source>
</evidence>
<accession>A0A9P8IHG7</accession>
<name>A0A9P8IHG7_9PEZI</name>
<organism evidence="2 3">
    <name type="scientific">Trichoglossum hirsutum</name>
    <dbReference type="NCBI Taxonomy" id="265104"/>
    <lineage>
        <taxon>Eukaryota</taxon>
        <taxon>Fungi</taxon>
        <taxon>Dikarya</taxon>
        <taxon>Ascomycota</taxon>
        <taxon>Pezizomycotina</taxon>
        <taxon>Geoglossomycetes</taxon>
        <taxon>Geoglossales</taxon>
        <taxon>Geoglossaceae</taxon>
        <taxon>Trichoglossum</taxon>
    </lineage>
</organism>
<gene>
    <name evidence="2" type="ORF">GP486_008102</name>
</gene>
<dbReference type="AlphaFoldDB" id="A0A9P8IHG7"/>
<feature type="region of interest" description="Disordered" evidence="1">
    <location>
        <begin position="107"/>
        <end position="152"/>
    </location>
</feature>
<dbReference type="Proteomes" id="UP000750711">
    <property type="component" value="Unassembled WGS sequence"/>
</dbReference>
<proteinExistence type="predicted"/>
<feature type="compositionally biased region" description="Basic residues" evidence="1">
    <location>
        <begin position="107"/>
        <end position="119"/>
    </location>
</feature>
<evidence type="ECO:0000313" key="3">
    <source>
        <dbReference type="Proteomes" id="UP000750711"/>
    </source>
</evidence>
<comment type="caution">
    <text evidence="2">The sequence shown here is derived from an EMBL/GenBank/DDBJ whole genome shotgun (WGS) entry which is preliminary data.</text>
</comment>